<dbReference type="EMBL" id="CACSLK010010322">
    <property type="protein sequence ID" value="CAA0812409.1"/>
    <property type="molecule type" value="Genomic_DNA"/>
</dbReference>
<dbReference type="PANTHER" id="PTHR31374">
    <property type="entry name" value="AUXIN-INDUCED PROTEIN-LIKE-RELATED"/>
    <property type="match status" value="1"/>
</dbReference>
<name>A0A9N7MQ93_STRHE</name>
<dbReference type="Proteomes" id="UP001153555">
    <property type="component" value="Unassembled WGS sequence"/>
</dbReference>
<accession>A0A9N7MQ93</accession>
<proteinExistence type="inferred from homology"/>
<sequence length="104" mass="11926">MDKVETSVIAKNRQPNIFKCCKLLWTEHRGRTPRGHIVVYVGEKMRRFVVPISCLRNAQLQELFEESAEVYGYYSNCGKIVLPCSESAFFGVLNCSEEGYECHS</sequence>
<dbReference type="OrthoDB" id="1897212at2759"/>
<protein>
    <submittedName>
        <fullName evidence="2">SAUR-like auxin-responsive protein family</fullName>
    </submittedName>
</protein>
<evidence type="ECO:0000313" key="3">
    <source>
        <dbReference type="Proteomes" id="UP001153555"/>
    </source>
</evidence>
<dbReference type="GO" id="GO:0009733">
    <property type="term" value="P:response to auxin"/>
    <property type="evidence" value="ECO:0007669"/>
    <property type="project" value="InterPro"/>
</dbReference>
<evidence type="ECO:0000256" key="1">
    <source>
        <dbReference type="ARBA" id="ARBA00006974"/>
    </source>
</evidence>
<keyword evidence="3" id="KW-1185">Reference proteome</keyword>
<organism evidence="2 3">
    <name type="scientific">Striga hermonthica</name>
    <name type="common">Purple witchweed</name>
    <name type="synonym">Buchnera hermonthica</name>
    <dbReference type="NCBI Taxonomy" id="68872"/>
    <lineage>
        <taxon>Eukaryota</taxon>
        <taxon>Viridiplantae</taxon>
        <taxon>Streptophyta</taxon>
        <taxon>Embryophyta</taxon>
        <taxon>Tracheophyta</taxon>
        <taxon>Spermatophyta</taxon>
        <taxon>Magnoliopsida</taxon>
        <taxon>eudicotyledons</taxon>
        <taxon>Gunneridae</taxon>
        <taxon>Pentapetalae</taxon>
        <taxon>asterids</taxon>
        <taxon>lamiids</taxon>
        <taxon>Lamiales</taxon>
        <taxon>Orobanchaceae</taxon>
        <taxon>Buchnereae</taxon>
        <taxon>Striga</taxon>
    </lineage>
</organism>
<comment type="caution">
    <text evidence="2">The sequence shown here is derived from an EMBL/GenBank/DDBJ whole genome shotgun (WGS) entry which is preliminary data.</text>
</comment>
<dbReference type="Pfam" id="PF02519">
    <property type="entry name" value="Auxin_inducible"/>
    <property type="match status" value="1"/>
</dbReference>
<gene>
    <name evidence="2" type="ORF">SHERM_13087</name>
</gene>
<comment type="similarity">
    <text evidence="1">Belongs to the ARG7 family.</text>
</comment>
<dbReference type="AlphaFoldDB" id="A0A9N7MQ93"/>
<evidence type="ECO:0000313" key="2">
    <source>
        <dbReference type="EMBL" id="CAA0812409.1"/>
    </source>
</evidence>
<reference evidence="2" key="1">
    <citation type="submission" date="2019-12" db="EMBL/GenBank/DDBJ databases">
        <authorList>
            <person name="Scholes J."/>
        </authorList>
    </citation>
    <scope>NUCLEOTIDE SEQUENCE</scope>
</reference>
<dbReference type="PANTHER" id="PTHR31374:SF423">
    <property type="entry name" value="SAUR-LIKE AUXIN-RESPONSIVE PROTEIN FAMILY"/>
    <property type="match status" value="1"/>
</dbReference>
<dbReference type="InterPro" id="IPR003676">
    <property type="entry name" value="SAUR_fam"/>
</dbReference>